<keyword evidence="8" id="KW-0472">Membrane</keyword>
<dbReference type="Pfam" id="PF26002">
    <property type="entry name" value="Beta-barrel_AprE"/>
    <property type="match status" value="1"/>
</dbReference>
<accession>A0A6P1CD57</accession>
<dbReference type="EMBL" id="JAADZA010000027">
    <property type="protein sequence ID" value="NEV13495.1"/>
    <property type="molecule type" value="Genomic_DNA"/>
</dbReference>
<evidence type="ECO:0000259" key="11">
    <source>
        <dbReference type="Pfam" id="PF25994"/>
    </source>
</evidence>
<organism evidence="14 15">
    <name type="scientific">Rhizobium tropici</name>
    <dbReference type="NCBI Taxonomy" id="398"/>
    <lineage>
        <taxon>Bacteria</taxon>
        <taxon>Pseudomonadati</taxon>
        <taxon>Pseudomonadota</taxon>
        <taxon>Alphaproteobacteria</taxon>
        <taxon>Hyphomicrobiales</taxon>
        <taxon>Rhizobiaceae</taxon>
        <taxon>Rhizobium/Agrobacterium group</taxon>
        <taxon>Rhizobium</taxon>
    </lineage>
</organism>
<evidence type="ECO:0000313" key="14">
    <source>
        <dbReference type="EMBL" id="NEV13495.1"/>
    </source>
</evidence>
<dbReference type="Pfam" id="PF25994">
    <property type="entry name" value="HH_AprE"/>
    <property type="match status" value="1"/>
</dbReference>
<feature type="coiled-coil region" evidence="10">
    <location>
        <begin position="153"/>
        <end position="180"/>
    </location>
</feature>
<evidence type="ECO:0000256" key="5">
    <source>
        <dbReference type="ARBA" id="ARBA00022519"/>
    </source>
</evidence>
<comment type="caution">
    <text evidence="14">The sequence shown here is derived from an EMBL/GenBank/DDBJ whole genome shotgun (WGS) entry which is preliminary data.</text>
</comment>
<dbReference type="InterPro" id="IPR058982">
    <property type="entry name" value="Beta-barrel_AprE"/>
</dbReference>
<dbReference type="Proteomes" id="UP000471190">
    <property type="component" value="Unassembled WGS sequence"/>
</dbReference>
<evidence type="ECO:0000256" key="1">
    <source>
        <dbReference type="ARBA" id="ARBA00004377"/>
    </source>
</evidence>
<reference evidence="13 16" key="2">
    <citation type="submission" date="2020-08" db="EMBL/GenBank/DDBJ databases">
        <title>Genomic Encyclopedia of Type Strains, Phase IV (KMG-V): Genome sequencing to study the core and pangenomes of soil and plant-associated prokaryotes.</title>
        <authorList>
            <person name="Whitman W."/>
        </authorList>
    </citation>
    <scope>NUCLEOTIDE SEQUENCE [LARGE SCALE GENOMIC DNA]</scope>
    <source>
        <strain evidence="13 16">SEMIA 4059</strain>
    </source>
</reference>
<dbReference type="InterPro" id="IPR010129">
    <property type="entry name" value="T1SS_HlyD"/>
</dbReference>
<evidence type="ECO:0000256" key="2">
    <source>
        <dbReference type="ARBA" id="ARBA00009477"/>
    </source>
</evidence>
<evidence type="ECO:0000256" key="6">
    <source>
        <dbReference type="ARBA" id="ARBA00022692"/>
    </source>
</evidence>
<name>A0A6P1CD57_RHITR</name>
<keyword evidence="4 9" id="KW-1003">Cell membrane</keyword>
<dbReference type="PANTHER" id="PTHR30386">
    <property type="entry name" value="MEMBRANE FUSION SUBUNIT OF EMRAB-TOLC MULTIDRUG EFFLUX PUMP"/>
    <property type="match status" value="1"/>
</dbReference>
<evidence type="ECO:0000256" key="3">
    <source>
        <dbReference type="ARBA" id="ARBA00022448"/>
    </source>
</evidence>
<keyword evidence="6" id="KW-0812">Transmembrane</keyword>
<keyword evidence="7" id="KW-1133">Transmembrane helix</keyword>
<keyword evidence="10" id="KW-0175">Coiled coil</keyword>
<dbReference type="InterPro" id="IPR058781">
    <property type="entry name" value="HH_AprE-like"/>
</dbReference>
<proteinExistence type="inferred from homology"/>
<dbReference type="AlphaFoldDB" id="A0A6P1CD57"/>
<comment type="similarity">
    <text evidence="2 9">Belongs to the membrane fusion protein (MFP) (TC 8.A.1) family.</text>
</comment>
<keyword evidence="3 9" id="KW-0813">Transport</keyword>
<dbReference type="EMBL" id="JACHBF010000006">
    <property type="protein sequence ID" value="MBB6492227.1"/>
    <property type="molecule type" value="Genomic_DNA"/>
</dbReference>
<dbReference type="Proteomes" id="UP000526625">
    <property type="component" value="Unassembled WGS sequence"/>
</dbReference>
<reference evidence="14 15" key="1">
    <citation type="submission" date="2020-02" db="EMBL/GenBank/DDBJ databases">
        <title>Draft genome sequence of Rhizobium tropici.</title>
        <authorList>
            <person name="Khayi S."/>
            <person name="Jemo M."/>
        </authorList>
    </citation>
    <scope>NUCLEOTIDE SEQUENCE [LARGE SCALE GENOMIC DNA]</scope>
    <source>
        <strain evidence="14 15">A12</strain>
    </source>
</reference>
<evidence type="ECO:0000256" key="8">
    <source>
        <dbReference type="ARBA" id="ARBA00023136"/>
    </source>
</evidence>
<dbReference type="Gene3D" id="2.40.30.170">
    <property type="match status" value="1"/>
</dbReference>
<dbReference type="RefSeq" id="WP_015343736.1">
    <property type="nucleotide sequence ID" value="NZ_JAADZA010000027.1"/>
</dbReference>
<gene>
    <name evidence="13" type="ORF">GGD45_002633</name>
    <name evidence="14" type="ORF">GXW80_21125</name>
</gene>
<dbReference type="Gene3D" id="2.40.50.100">
    <property type="match status" value="1"/>
</dbReference>
<evidence type="ECO:0000259" key="12">
    <source>
        <dbReference type="Pfam" id="PF26002"/>
    </source>
</evidence>
<keyword evidence="5 9" id="KW-0997">Cell inner membrane</keyword>
<dbReference type="NCBIfam" id="TIGR01843">
    <property type="entry name" value="type_I_hlyD"/>
    <property type="match status" value="1"/>
</dbReference>
<evidence type="ECO:0000256" key="10">
    <source>
        <dbReference type="SAM" id="Coils"/>
    </source>
</evidence>
<dbReference type="GO" id="GO:0005886">
    <property type="term" value="C:plasma membrane"/>
    <property type="evidence" value="ECO:0007669"/>
    <property type="project" value="UniProtKB-SubCell"/>
</dbReference>
<evidence type="ECO:0000256" key="7">
    <source>
        <dbReference type="ARBA" id="ARBA00022989"/>
    </source>
</evidence>
<evidence type="ECO:0000313" key="15">
    <source>
        <dbReference type="Proteomes" id="UP000471190"/>
    </source>
</evidence>
<keyword evidence="16" id="KW-1185">Reference proteome</keyword>
<evidence type="ECO:0000313" key="16">
    <source>
        <dbReference type="Proteomes" id="UP000526625"/>
    </source>
</evidence>
<dbReference type="GO" id="GO:0015031">
    <property type="term" value="P:protein transport"/>
    <property type="evidence" value="ECO:0007669"/>
    <property type="project" value="InterPro"/>
</dbReference>
<sequence>MSTEKPSPSERSIRRLSVAALGTIVLLVGVIGGLAATTEISGAVIAPGTLAVDSYVKSVQHLKGGIVGDIQVKNGDRVDAGQLLIHLDDTQTNANLAIIRKRLDELSARTARLAAERDGAPAIAFSAELLSRADEDEVSRTIAGETRLFEDRLASRQSRKSQLSERIQQLSQEVDGLVAQENGKRREIDLIAKELSSLQRLFDKGIIPAAKVYALQRESASLTGELGNLVSSIAQAKGKMTETELQIRQVDDDHSAEVSEQLRQAQSDTGQFMERLVAAKDDLKRIDIRAPQAGIIDHLSVHAAGAVISPGETIMQIVPDRDALVAELKLSPQDIDQVTVGQPVMLRFSAFSQRDTPQLNAQITKISAEPTTDQHSNASYYVLRARISKEEWGRLGKLTPVSGMPVEAFLQTGDRTVLTYLTKPMADQMARAFREE</sequence>
<dbReference type="PANTHER" id="PTHR30386:SF17">
    <property type="entry name" value="ALKALINE PROTEASE SECRETION PROTEIN APRE"/>
    <property type="match status" value="1"/>
</dbReference>
<dbReference type="InterPro" id="IPR050739">
    <property type="entry name" value="MFP"/>
</dbReference>
<evidence type="ECO:0000256" key="4">
    <source>
        <dbReference type="ARBA" id="ARBA00022475"/>
    </source>
</evidence>
<evidence type="ECO:0000313" key="13">
    <source>
        <dbReference type="EMBL" id="MBB6492227.1"/>
    </source>
</evidence>
<evidence type="ECO:0000256" key="9">
    <source>
        <dbReference type="RuleBase" id="RU365093"/>
    </source>
</evidence>
<comment type="subcellular location">
    <subcellularLocation>
        <location evidence="1 9">Cell inner membrane</location>
        <topology evidence="1 9">Single-pass membrane protein</topology>
    </subcellularLocation>
</comment>
<feature type="domain" description="AprE-like beta-barrel" evidence="12">
    <location>
        <begin position="324"/>
        <end position="413"/>
    </location>
</feature>
<protein>
    <recommendedName>
        <fullName evidence="9">Membrane fusion protein (MFP) family protein</fullName>
    </recommendedName>
</protein>
<dbReference type="PRINTS" id="PR01490">
    <property type="entry name" value="RTXTOXIND"/>
</dbReference>
<feature type="domain" description="AprE-like long alpha-helical hairpin" evidence="11">
    <location>
        <begin position="93"/>
        <end position="281"/>
    </location>
</feature>